<dbReference type="PANTHER" id="PTHR40940">
    <property type="entry name" value="PROTEIN BATD-RELATED"/>
    <property type="match status" value="1"/>
</dbReference>
<keyword evidence="2" id="KW-0812">Transmembrane</keyword>
<organism evidence="3">
    <name type="scientific">candidate division WOR-3 bacterium</name>
    <dbReference type="NCBI Taxonomy" id="2052148"/>
    <lineage>
        <taxon>Bacteria</taxon>
        <taxon>Bacteria division WOR-3</taxon>
    </lineage>
</organism>
<dbReference type="InterPro" id="IPR025738">
    <property type="entry name" value="BatD"/>
</dbReference>
<evidence type="ECO:0000256" key="2">
    <source>
        <dbReference type="SAM" id="Phobius"/>
    </source>
</evidence>
<feature type="region of interest" description="Disordered" evidence="1">
    <location>
        <begin position="136"/>
        <end position="164"/>
    </location>
</feature>
<gene>
    <name evidence="3" type="ORF">ENP94_03760</name>
    <name evidence="4" type="ORF">ENS16_05985</name>
</gene>
<accession>A0A7C1SN91</accession>
<keyword evidence="2" id="KW-1133">Transmembrane helix</keyword>
<feature type="compositionally biased region" description="Polar residues" evidence="1">
    <location>
        <begin position="139"/>
        <end position="148"/>
    </location>
</feature>
<evidence type="ECO:0000256" key="1">
    <source>
        <dbReference type="SAM" id="MobiDB-lite"/>
    </source>
</evidence>
<comment type="caution">
    <text evidence="3">The sequence shown here is derived from an EMBL/GenBank/DDBJ whole genome shotgun (WGS) entry which is preliminary data.</text>
</comment>
<name>A0A7C1SN91_UNCW3</name>
<dbReference type="AlphaFoldDB" id="A0A7C1SN91"/>
<evidence type="ECO:0000313" key="3">
    <source>
        <dbReference type="EMBL" id="HEA87110.1"/>
    </source>
</evidence>
<reference evidence="3" key="1">
    <citation type="journal article" date="2020" name="mSystems">
        <title>Genome- and Community-Level Interaction Insights into Carbon Utilization and Element Cycling Functions of Hydrothermarchaeota in Hydrothermal Sediment.</title>
        <authorList>
            <person name="Zhou Z."/>
            <person name="Liu Y."/>
            <person name="Xu W."/>
            <person name="Pan J."/>
            <person name="Luo Z.H."/>
            <person name="Li M."/>
        </authorList>
    </citation>
    <scope>NUCLEOTIDE SEQUENCE [LARGE SCALE GENOMIC DNA]</scope>
    <source>
        <strain evidence="3">SpSt-265</strain>
        <strain evidence="4">SpSt-465</strain>
    </source>
</reference>
<feature type="transmembrane region" description="Helical" evidence="2">
    <location>
        <begin position="457"/>
        <end position="478"/>
    </location>
</feature>
<keyword evidence="2" id="KW-0472">Membrane</keyword>
<dbReference type="EMBL" id="DSTU01000007">
    <property type="protein sequence ID" value="HFJ54220.1"/>
    <property type="molecule type" value="Genomic_DNA"/>
</dbReference>
<dbReference type="PANTHER" id="PTHR40940:SF2">
    <property type="entry name" value="BATD"/>
    <property type="match status" value="1"/>
</dbReference>
<dbReference type="EMBL" id="DSLG01000004">
    <property type="protein sequence ID" value="HEA87110.1"/>
    <property type="molecule type" value="Genomic_DNA"/>
</dbReference>
<protein>
    <submittedName>
        <fullName evidence="3">Protein BatD</fullName>
    </submittedName>
</protein>
<evidence type="ECO:0000313" key="4">
    <source>
        <dbReference type="EMBL" id="HFJ54220.1"/>
    </source>
</evidence>
<proteinExistence type="predicted"/>
<dbReference type="Pfam" id="PF13584">
    <property type="entry name" value="BatD"/>
    <property type="match status" value="2"/>
</dbReference>
<sequence length="606" mass="66558">MRRFEVKLRRTDLLILILLVNLVYAGEINFTASVDRTTVGLGEPFELTVTVSGVNISRVPKPQLPELAEFDNLGVSQSQSTSISIINGRVQQQTAISFVYTLVPRKLGELTIGPCRMVYDNTEYTTEPIRITVVKSKTRSQPRTQPQSRFPPGPFDLFEEPEPEPAGADDVFLAASADRTSVYQGEQVTVTWTIYTAQELARLNLKETPALTGFWADDIYQAQELRYEQRTVRGRAYYAAVLRKTALFPTQSGELRVGPMKLEGQIVTGGFFFGRAKPFSVASEQLKITVKPLPESGKPASFTGGVGSFEVSASLSSDRSTGGEPVTLTITVNGTGNLGLITAPALPSVPGLKILTPETKDNFSYAGGRLSGSRRFVYPVLPTADGRYRIPEIELGFFDPKSGSYYVKKTPALEFVASDVPAKSGPVETASPGLRVIGSDIRHIRDRLVRSRGWEQAAGLAVILYPLGFLLLIAGVILGRHQRRLQLDTGYARRSRAFRQARQRLKMAKRALRENRMNEFYGLVRQAVLGFIGDRFNIEAGALTTAELQTELGRFGVDAGLVTELLDTLNLCEIARFSPGAVTCDPPQLLIKAEQLLSRFQTAGGR</sequence>